<sequence length="156" mass="16947">MRTGSRWGEERSPFVNKLAREDEQLGGWVGDWVAWLGGVVSRVLVGMGSRRGDRGMVACTPAQLNPGFLLTILPRGGGVVSGRMRRRGCVRVHVGGSLPYFSDMVSVVWSPYGGTLPLQPGGGMRGWEARTTLRGCLALKGSLTPLKWCQRQAVHL</sequence>
<gene>
    <name evidence="1" type="ORF">E2C01_057290</name>
</gene>
<dbReference type="Proteomes" id="UP000324222">
    <property type="component" value="Unassembled WGS sequence"/>
</dbReference>
<evidence type="ECO:0000313" key="1">
    <source>
        <dbReference type="EMBL" id="MPC63195.1"/>
    </source>
</evidence>
<proteinExistence type="predicted"/>
<evidence type="ECO:0000313" key="2">
    <source>
        <dbReference type="Proteomes" id="UP000324222"/>
    </source>
</evidence>
<organism evidence="1 2">
    <name type="scientific">Portunus trituberculatus</name>
    <name type="common">Swimming crab</name>
    <name type="synonym">Neptunus trituberculatus</name>
    <dbReference type="NCBI Taxonomy" id="210409"/>
    <lineage>
        <taxon>Eukaryota</taxon>
        <taxon>Metazoa</taxon>
        <taxon>Ecdysozoa</taxon>
        <taxon>Arthropoda</taxon>
        <taxon>Crustacea</taxon>
        <taxon>Multicrustacea</taxon>
        <taxon>Malacostraca</taxon>
        <taxon>Eumalacostraca</taxon>
        <taxon>Eucarida</taxon>
        <taxon>Decapoda</taxon>
        <taxon>Pleocyemata</taxon>
        <taxon>Brachyura</taxon>
        <taxon>Eubrachyura</taxon>
        <taxon>Portunoidea</taxon>
        <taxon>Portunidae</taxon>
        <taxon>Portuninae</taxon>
        <taxon>Portunus</taxon>
    </lineage>
</organism>
<comment type="caution">
    <text evidence="1">The sequence shown here is derived from an EMBL/GenBank/DDBJ whole genome shotgun (WGS) entry which is preliminary data.</text>
</comment>
<dbReference type="EMBL" id="VSRR010020517">
    <property type="protein sequence ID" value="MPC63195.1"/>
    <property type="molecule type" value="Genomic_DNA"/>
</dbReference>
<protein>
    <submittedName>
        <fullName evidence="1">Uncharacterized protein</fullName>
    </submittedName>
</protein>
<keyword evidence="2" id="KW-1185">Reference proteome</keyword>
<name>A0A5B7H0M9_PORTR</name>
<dbReference type="AlphaFoldDB" id="A0A5B7H0M9"/>
<accession>A0A5B7H0M9</accession>
<reference evidence="1 2" key="1">
    <citation type="submission" date="2019-05" db="EMBL/GenBank/DDBJ databases">
        <title>Another draft genome of Portunus trituberculatus and its Hox gene families provides insights of decapod evolution.</title>
        <authorList>
            <person name="Jeong J.-H."/>
            <person name="Song I."/>
            <person name="Kim S."/>
            <person name="Choi T."/>
            <person name="Kim D."/>
            <person name="Ryu S."/>
            <person name="Kim W."/>
        </authorList>
    </citation>
    <scope>NUCLEOTIDE SEQUENCE [LARGE SCALE GENOMIC DNA]</scope>
    <source>
        <tissue evidence="1">Muscle</tissue>
    </source>
</reference>